<gene>
    <name evidence="2" type="ORF">ACJDUG_14080</name>
</gene>
<keyword evidence="1" id="KW-0472">Membrane</keyword>
<protein>
    <recommendedName>
        <fullName evidence="4">DUF4230 domain-containing protein</fullName>
    </recommendedName>
</protein>
<proteinExistence type="predicted"/>
<keyword evidence="1" id="KW-0812">Transmembrane</keyword>
<keyword evidence="1" id="KW-1133">Transmembrane helix</keyword>
<dbReference type="Proteomes" id="UP001623591">
    <property type="component" value="Unassembled WGS sequence"/>
</dbReference>
<comment type="caution">
    <text evidence="2">The sequence shown here is derived from an EMBL/GenBank/DDBJ whole genome shotgun (WGS) entry which is preliminary data.</text>
</comment>
<sequence>MKTLGKALADKIATIIIIIIILIAGFFAVKHFIPNIFGATTSSQYNIPVEKITKESKLVVAEAESKTTAKHTFSNDEVNKWPDWSKGIMSIIVGRQVQVEVPIKTEFKLDLEGITKNDMTIKDNILTFNKPLTVEVDSQQDGNIKAINDAGIIDRVIDAATAGATAQEFLSQKTQETIETTSDNVMNSKDSQEKVRKYAEEELENLLNLDSKDHINVSLKTSDLKFVNVDK</sequence>
<evidence type="ECO:0000256" key="1">
    <source>
        <dbReference type="SAM" id="Phobius"/>
    </source>
</evidence>
<keyword evidence="3" id="KW-1185">Reference proteome</keyword>
<feature type="transmembrane region" description="Helical" evidence="1">
    <location>
        <begin position="12"/>
        <end position="33"/>
    </location>
</feature>
<dbReference type="EMBL" id="JBJHZZ010000012">
    <property type="protein sequence ID" value="MFL0248094.1"/>
    <property type="molecule type" value="Genomic_DNA"/>
</dbReference>
<reference evidence="2 3" key="1">
    <citation type="submission" date="2024-11" db="EMBL/GenBank/DDBJ databases">
        <authorList>
            <person name="Heng Y.C."/>
            <person name="Lim A.C.H."/>
            <person name="Lee J.K.Y."/>
            <person name="Kittelmann S."/>
        </authorList>
    </citation>
    <scope>NUCLEOTIDE SEQUENCE [LARGE SCALE GENOMIC DNA]</scope>
    <source>
        <strain evidence="2 3">WILCCON 0185</strain>
    </source>
</reference>
<evidence type="ECO:0008006" key="4">
    <source>
        <dbReference type="Google" id="ProtNLM"/>
    </source>
</evidence>
<organism evidence="2 3">
    <name type="scientific">Candidatus Clostridium stratigraminis</name>
    <dbReference type="NCBI Taxonomy" id="3381661"/>
    <lineage>
        <taxon>Bacteria</taxon>
        <taxon>Bacillati</taxon>
        <taxon>Bacillota</taxon>
        <taxon>Clostridia</taxon>
        <taxon>Eubacteriales</taxon>
        <taxon>Clostridiaceae</taxon>
        <taxon>Clostridium</taxon>
    </lineage>
</organism>
<evidence type="ECO:0000313" key="2">
    <source>
        <dbReference type="EMBL" id="MFL0248094.1"/>
    </source>
</evidence>
<name>A0ABW8T686_9CLOT</name>
<evidence type="ECO:0000313" key="3">
    <source>
        <dbReference type="Proteomes" id="UP001623591"/>
    </source>
</evidence>
<accession>A0ABW8T686</accession>
<dbReference type="RefSeq" id="WP_406770525.1">
    <property type="nucleotide sequence ID" value="NZ_JBJHZZ010000012.1"/>
</dbReference>